<name>A0A381YJE6_9ZZZZ</name>
<dbReference type="GO" id="GO:0005737">
    <property type="term" value="C:cytoplasm"/>
    <property type="evidence" value="ECO:0007669"/>
    <property type="project" value="TreeGrafter"/>
</dbReference>
<feature type="domain" description="FAD dependent oxidoreductase" evidence="2">
    <location>
        <begin position="6"/>
        <end position="349"/>
    </location>
</feature>
<dbReference type="Gene3D" id="3.30.9.10">
    <property type="entry name" value="D-Amino Acid Oxidase, subunit A, domain 2"/>
    <property type="match status" value="1"/>
</dbReference>
<evidence type="ECO:0000256" key="1">
    <source>
        <dbReference type="ARBA" id="ARBA00023002"/>
    </source>
</evidence>
<dbReference type="InterPro" id="IPR006076">
    <property type="entry name" value="FAD-dep_OxRdtase"/>
</dbReference>
<dbReference type="EMBL" id="UINC01018260">
    <property type="protein sequence ID" value="SVA76537.1"/>
    <property type="molecule type" value="Genomic_DNA"/>
</dbReference>
<dbReference type="SUPFAM" id="SSF51905">
    <property type="entry name" value="FAD/NAD(P)-binding domain"/>
    <property type="match status" value="1"/>
</dbReference>
<proteinExistence type="predicted"/>
<keyword evidence="1" id="KW-0560">Oxidoreductase</keyword>
<evidence type="ECO:0000313" key="3">
    <source>
        <dbReference type="EMBL" id="SVA76537.1"/>
    </source>
</evidence>
<dbReference type="InterPro" id="IPR036188">
    <property type="entry name" value="FAD/NAD-bd_sf"/>
</dbReference>
<evidence type="ECO:0000259" key="2">
    <source>
        <dbReference type="Pfam" id="PF01266"/>
    </source>
</evidence>
<dbReference type="Pfam" id="PF01266">
    <property type="entry name" value="DAO"/>
    <property type="match status" value="1"/>
</dbReference>
<gene>
    <name evidence="3" type="ORF">METZ01_LOCUS129391</name>
</gene>
<reference evidence="3" key="1">
    <citation type="submission" date="2018-05" db="EMBL/GenBank/DDBJ databases">
        <authorList>
            <person name="Lanie J.A."/>
            <person name="Ng W.-L."/>
            <person name="Kazmierczak K.M."/>
            <person name="Andrzejewski T.M."/>
            <person name="Davidsen T.M."/>
            <person name="Wayne K.J."/>
            <person name="Tettelin H."/>
            <person name="Glass J.I."/>
            <person name="Rusch D."/>
            <person name="Podicherti R."/>
            <person name="Tsui H.-C.T."/>
            <person name="Winkler M.E."/>
        </authorList>
    </citation>
    <scope>NUCLEOTIDE SEQUENCE</scope>
</reference>
<dbReference type="Gene3D" id="3.50.50.60">
    <property type="entry name" value="FAD/NAD(P)-binding domain"/>
    <property type="match status" value="1"/>
</dbReference>
<accession>A0A381YJE6</accession>
<sequence length="367" mass="39838">MKLNIDVAIIGGGTAGVAGALDLRKQGLTVAVFERHKIGSQASGVNYGGVRQQGRNTDELPLSKRSRELWEQLPNLIGSNCDFESTGHLKLARSEKEMEDLEQFSKLAAKHKLEIELLDHRSLRDRFPVLGESVIGASYCPSDGKANPRLVAPAFGRAALKAGALIFEEEGVTNALHSSTGFLIETEKGRKVYSRVLVNSSGAWGDTVAGWFDEHIVLEVKNPNMFVTAPMPYRLKVNIGVSGADFYVRQTDRGNLICGGGFGISDRQASLSRPKLDVAQETSARLIDIIPFASESMVIRTWTGIEGFMPDSIPVIGMSEKIPELVHAFGFSGHGFQLGPVVGEIISELVTKGSCSLPIKPFNINRF</sequence>
<dbReference type="GO" id="GO:0016491">
    <property type="term" value="F:oxidoreductase activity"/>
    <property type="evidence" value="ECO:0007669"/>
    <property type="project" value="UniProtKB-KW"/>
</dbReference>
<dbReference type="PANTHER" id="PTHR13847">
    <property type="entry name" value="SARCOSINE DEHYDROGENASE-RELATED"/>
    <property type="match status" value="1"/>
</dbReference>
<dbReference type="PANTHER" id="PTHR13847:SF287">
    <property type="entry name" value="FAD-DEPENDENT OXIDOREDUCTASE DOMAIN-CONTAINING PROTEIN 1"/>
    <property type="match status" value="1"/>
</dbReference>
<protein>
    <recommendedName>
        <fullName evidence="2">FAD dependent oxidoreductase domain-containing protein</fullName>
    </recommendedName>
</protein>
<organism evidence="3">
    <name type="scientific">marine metagenome</name>
    <dbReference type="NCBI Taxonomy" id="408172"/>
    <lineage>
        <taxon>unclassified sequences</taxon>
        <taxon>metagenomes</taxon>
        <taxon>ecological metagenomes</taxon>
    </lineage>
</organism>
<dbReference type="AlphaFoldDB" id="A0A381YJE6"/>